<dbReference type="InterPro" id="IPR020097">
    <property type="entry name" value="PsdUridine_synth_TruA_a/b_dom"/>
</dbReference>
<feature type="domain" description="Pseudouridine synthase I TruA alpha/beta" evidence="6">
    <location>
        <begin position="9"/>
        <end position="107"/>
    </location>
</feature>
<dbReference type="EC" id="5.4.99.12" evidence="4"/>
<dbReference type="InterPro" id="IPR020094">
    <property type="entry name" value="TruA/RsuA/RluB/E/F_N"/>
</dbReference>
<comment type="similarity">
    <text evidence="1 4 5">Belongs to the tRNA pseudouridine synthase TruA family.</text>
</comment>
<name>A0ABQ5JNV4_9LACO</name>
<dbReference type="NCBIfam" id="TIGR00071">
    <property type="entry name" value="hisT_truA"/>
    <property type="match status" value="1"/>
</dbReference>
<evidence type="ECO:0000313" key="7">
    <source>
        <dbReference type="EMBL" id="GKT06227.1"/>
    </source>
</evidence>
<feature type="domain" description="Pseudouridine synthase I TruA alpha/beta" evidence="6">
    <location>
        <begin position="150"/>
        <end position="251"/>
    </location>
</feature>
<evidence type="ECO:0000256" key="5">
    <source>
        <dbReference type="RuleBase" id="RU003792"/>
    </source>
</evidence>
<evidence type="ECO:0000256" key="2">
    <source>
        <dbReference type="ARBA" id="ARBA00022694"/>
    </source>
</evidence>
<dbReference type="EMBL" id="BQXO01000004">
    <property type="protein sequence ID" value="GKT06227.1"/>
    <property type="molecule type" value="Genomic_DNA"/>
</dbReference>
<gene>
    <name evidence="4 7" type="primary">truA</name>
    <name evidence="7" type="ORF">JCM31185_15140</name>
</gene>
<sequence>MSQRYKVVIEYDGTNFAGFQVQPNQRTVEAVLVDVVNRIAKNPLPAIAVYGSGRTDAGVHAHGQVVHFDLPKPIPAANLRLALNSMFPLDMSVKTVTEVDDNFHARFSTHGKRYRYIVSTTAFVDPFKRNYTGHYKYPLDVNRIRQALPDLTGEHDFTSFVASGSQAKSNVRTIYDIQVTNRPADHEVVFDFYGNGFLYNQVRIMVATLLEIGNGRRAADSLPALLAAKDRELARETAPASGLYLEEVIYPSNLDENR</sequence>
<organism evidence="7 8">
    <name type="scientific">Furfurilactobacillus curtus</name>
    <dbReference type="NCBI Taxonomy" id="1746200"/>
    <lineage>
        <taxon>Bacteria</taxon>
        <taxon>Bacillati</taxon>
        <taxon>Bacillota</taxon>
        <taxon>Bacilli</taxon>
        <taxon>Lactobacillales</taxon>
        <taxon>Lactobacillaceae</taxon>
        <taxon>Furfurilactobacillus</taxon>
    </lineage>
</organism>
<dbReference type="PANTHER" id="PTHR11142">
    <property type="entry name" value="PSEUDOURIDYLATE SYNTHASE"/>
    <property type="match status" value="1"/>
</dbReference>
<comment type="catalytic activity">
    <reaction evidence="4 5">
        <text>uridine(38/39/40) in tRNA = pseudouridine(38/39/40) in tRNA</text>
        <dbReference type="Rhea" id="RHEA:22376"/>
        <dbReference type="Rhea" id="RHEA-COMP:10085"/>
        <dbReference type="Rhea" id="RHEA-COMP:10087"/>
        <dbReference type="ChEBI" id="CHEBI:65314"/>
        <dbReference type="ChEBI" id="CHEBI:65315"/>
        <dbReference type="EC" id="5.4.99.12"/>
    </reaction>
</comment>
<dbReference type="Pfam" id="PF01416">
    <property type="entry name" value="PseudoU_synth_1"/>
    <property type="match status" value="2"/>
</dbReference>
<comment type="subunit">
    <text evidence="4">Homodimer.</text>
</comment>
<dbReference type="Proteomes" id="UP001628078">
    <property type="component" value="Unassembled WGS sequence"/>
</dbReference>
<dbReference type="HAMAP" id="MF_00171">
    <property type="entry name" value="TruA"/>
    <property type="match status" value="1"/>
</dbReference>
<keyword evidence="8" id="KW-1185">Reference proteome</keyword>
<feature type="active site" description="Nucleophile" evidence="4">
    <location>
        <position position="56"/>
    </location>
</feature>
<dbReference type="PANTHER" id="PTHR11142:SF0">
    <property type="entry name" value="TRNA PSEUDOURIDINE SYNTHASE-LIKE 1"/>
    <property type="match status" value="1"/>
</dbReference>
<keyword evidence="2 4" id="KW-0819">tRNA processing</keyword>
<dbReference type="CDD" id="cd02570">
    <property type="entry name" value="PseudoU_synth_EcTruA"/>
    <property type="match status" value="1"/>
</dbReference>
<evidence type="ECO:0000313" key="8">
    <source>
        <dbReference type="Proteomes" id="UP001628078"/>
    </source>
</evidence>
<dbReference type="Gene3D" id="3.30.70.660">
    <property type="entry name" value="Pseudouridine synthase I, catalytic domain, C-terminal subdomain"/>
    <property type="match status" value="1"/>
</dbReference>
<comment type="function">
    <text evidence="4">Formation of pseudouridine at positions 38, 39 and 40 in the anticodon stem and loop of transfer RNAs.</text>
</comment>
<feature type="binding site" evidence="4">
    <location>
        <position position="114"/>
    </location>
    <ligand>
        <name>substrate</name>
    </ligand>
</feature>
<comment type="caution">
    <text evidence="7">The sequence shown here is derived from an EMBL/GenBank/DDBJ whole genome shotgun (WGS) entry which is preliminary data.</text>
</comment>
<dbReference type="RefSeq" id="WP_407884194.1">
    <property type="nucleotide sequence ID" value="NZ_BQXO01000004.1"/>
</dbReference>
<dbReference type="SUPFAM" id="SSF55120">
    <property type="entry name" value="Pseudouridine synthase"/>
    <property type="match status" value="1"/>
</dbReference>
<evidence type="ECO:0000259" key="6">
    <source>
        <dbReference type="Pfam" id="PF01416"/>
    </source>
</evidence>
<dbReference type="InterPro" id="IPR001406">
    <property type="entry name" value="PsdUridine_synth_TruA"/>
</dbReference>
<evidence type="ECO:0000256" key="1">
    <source>
        <dbReference type="ARBA" id="ARBA00009375"/>
    </source>
</evidence>
<dbReference type="InterPro" id="IPR020095">
    <property type="entry name" value="PsdUridine_synth_TruA_C"/>
</dbReference>
<protein>
    <recommendedName>
        <fullName evidence="4">tRNA pseudouridine synthase A</fullName>
        <ecNumber evidence="4">5.4.99.12</ecNumber>
    </recommendedName>
    <alternativeName>
        <fullName evidence="4">tRNA pseudouridine(38-40) synthase</fullName>
    </alternativeName>
    <alternativeName>
        <fullName evidence="4">tRNA pseudouridylate synthase I</fullName>
    </alternativeName>
    <alternativeName>
        <fullName evidence="4">tRNA-uridine isomerase I</fullName>
    </alternativeName>
</protein>
<comment type="caution">
    <text evidence="4">Lacks conserved residue(s) required for the propagation of feature annotation.</text>
</comment>
<accession>A0ABQ5JNV4</accession>
<evidence type="ECO:0000256" key="3">
    <source>
        <dbReference type="ARBA" id="ARBA00023235"/>
    </source>
</evidence>
<proteinExistence type="inferred from homology"/>
<dbReference type="InterPro" id="IPR020103">
    <property type="entry name" value="PsdUridine_synth_cat_dom_sf"/>
</dbReference>
<reference evidence="7 8" key="1">
    <citation type="submission" date="2022-03" db="EMBL/GenBank/DDBJ databases">
        <title>Draft genome sequence of Furfurilactobacillus curtus JCM 31185.</title>
        <authorList>
            <person name="Suzuki S."/>
            <person name="Endo A."/>
            <person name="Kajikawa A."/>
        </authorList>
    </citation>
    <scope>NUCLEOTIDE SEQUENCE [LARGE SCALE GENOMIC DNA]</scope>
    <source>
        <strain evidence="7 8">JCM 31185</strain>
    </source>
</reference>
<dbReference type="PIRSF" id="PIRSF001430">
    <property type="entry name" value="tRNA_psdUrid_synth"/>
    <property type="match status" value="1"/>
</dbReference>
<dbReference type="Gene3D" id="3.30.70.580">
    <property type="entry name" value="Pseudouridine synthase I, catalytic domain, N-terminal subdomain"/>
    <property type="match status" value="1"/>
</dbReference>
<evidence type="ECO:0000256" key="4">
    <source>
        <dbReference type="HAMAP-Rule" id="MF_00171"/>
    </source>
</evidence>
<keyword evidence="3 4" id="KW-0413">Isomerase</keyword>